<reference evidence="2 3" key="1">
    <citation type="journal article" date="2009" name="Stand. Genomic Sci.">
        <title>Complete genome sequence of Stackebrandtia nassauensis type strain (LLR-40K-21).</title>
        <authorList>
            <person name="Munk C."/>
            <person name="Lapidus A."/>
            <person name="Copeland A."/>
            <person name="Jando M."/>
            <person name="Mayilraj S."/>
            <person name="Glavina Del Rio T."/>
            <person name="Nolan M."/>
            <person name="Chen F."/>
            <person name="Lucas S."/>
            <person name="Tice H."/>
            <person name="Cheng J.F."/>
            <person name="Han C."/>
            <person name="Detter J.C."/>
            <person name="Bruce D."/>
            <person name="Goodwin L."/>
            <person name="Chain P."/>
            <person name="Pitluck S."/>
            <person name="Goker M."/>
            <person name="Ovchinikova G."/>
            <person name="Pati A."/>
            <person name="Ivanova N."/>
            <person name="Mavromatis K."/>
            <person name="Chen A."/>
            <person name="Palaniappan K."/>
            <person name="Land M."/>
            <person name="Hauser L."/>
            <person name="Chang Y.J."/>
            <person name="Jeffries C.D."/>
            <person name="Bristow J."/>
            <person name="Eisen J.A."/>
            <person name="Markowitz V."/>
            <person name="Hugenholtz P."/>
            <person name="Kyrpides N.C."/>
            <person name="Klenk H.P."/>
        </authorList>
    </citation>
    <scope>NUCLEOTIDE SEQUENCE [LARGE SCALE GENOMIC DNA]</scope>
    <source>
        <strain evidence="3">DSM 44728 / CIP 108903 / NRRL B-16338 / NBRC 102104 / LLR-40K-21</strain>
    </source>
</reference>
<sequence length="127" mass="13521">MGNSILAGVSLLVFGVLYWQNLWKKLQCWLLVLVGWGLGGLLGDWLQYLIGQANGLTAEWMQVLFGIGVPAAVAVVALLIFVLDMLPDSKVRTKPVGWHTRIAALLVPLSLASMPALGANLSAAIGV</sequence>
<dbReference type="RefSeq" id="WP_013021447.1">
    <property type="nucleotide sequence ID" value="NC_013947.1"/>
</dbReference>
<dbReference type="HOGENOM" id="CLU_1969196_0_0_11"/>
<protein>
    <submittedName>
        <fullName evidence="2">Uncharacterized protein</fullName>
    </submittedName>
</protein>
<feature type="transmembrane region" description="Helical" evidence="1">
    <location>
        <begin position="6"/>
        <end position="23"/>
    </location>
</feature>
<keyword evidence="1" id="KW-0472">Membrane</keyword>
<evidence type="ECO:0000313" key="2">
    <source>
        <dbReference type="EMBL" id="ADD45876.1"/>
    </source>
</evidence>
<dbReference type="Proteomes" id="UP000000844">
    <property type="component" value="Chromosome"/>
</dbReference>
<dbReference type="AlphaFoldDB" id="D3Q2X5"/>
<feature type="transmembrane region" description="Helical" evidence="1">
    <location>
        <begin position="103"/>
        <end position="125"/>
    </location>
</feature>
<feature type="transmembrane region" description="Helical" evidence="1">
    <location>
        <begin position="30"/>
        <end position="50"/>
    </location>
</feature>
<dbReference type="EMBL" id="CP001778">
    <property type="protein sequence ID" value="ADD45876.1"/>
    <property type="molecule type" value="Genomic_DNA"/>
</dbReference>
<gene>
    <name evidence="2" type="ordered locus">Snas_6256</name>
</gene>
<organism evidence="2 3">
    <name type="scientific">Stackebrandtia nassauensis (strain DSM 44728 / CIP 108903 / NRRL B-16338 / NBRC 102104 / LLR-40K-21)</name>
    <dbReference type="NCBI Taxonomy" id="446470"/>
    <lineage>
        <taxon>Bacteria</taxon>
        <taxon>Bacillati</taxon>
        <taxon>Actinomycetota</taxon>
        <taxon>Actinomycetes</taxon>
        <taxon>Glycomycetales</taxon>
        <taxon>Glycomycetaceae</taxon>
        <taxon>Stackebrandtia</taxon>
    </lineage>
</organism>
<evidence type="ECO:0000313" key="3">
    <source>
        <dbReference type="Proteomes" id="UP000000844"/>
    </source>
</evidence>
<keyword evidence="1" id="KW-1133">Transmembrane helix</keyword>
<evidence type="ECO:0000256" key="1">
    <source>
        <dbReference type="SAM" id="Phobius"/>
    </source>
</evidence>
<name>D3Q2X5_STANL</name>
<proteinExistence type="predicted"/>
<feature type="transmembrane region" description="Helical" evidence="1">
    <location>
        <begin position="62"/>
        <end position="83"/>
    </location>
</feature>
<keyword evidence="1" id="KW-0812">Transmembrane</keyword>
<dbReference type="STRING" id="446470.Snas_6256"/>
<dbReference type="KEGG" id="sna:Snas_6256"/>
<accession>D3Q2X5</accession>
<keyword evidence="3" id="KW-1185">Reference proteome</keyword>